<keyword evidence="2" id="KW-1185">Reference proteome</keyword>
<proteinExistence type="predicted"/>
<reference evidence="1 2" key="1">
    <citation type="submission" date="2019-04" db="EMBL/GenBank/DDBJ databases">
        <title>Genome sequence of strain 7209-2.</title>
        <authorList>
            <person name="Gao J."/>
            <person name="Sun J."/>
        </authorList>
    </citation>
    <scope>NUCLEOTIDE SEQUENCE [LARGE SCALE GENOMIC DNA]</scope>
    <source>
        <strain evidence="1 2">7209-2</strain>
    </source>
</reference>
<dbReference type="InterPro" id="IPR013078">
    <property type="entry name" value="His_Pase_superF_clade-1"/>
</dbReference>
<dbReference type="InterPro" id="IPR029033">
    <property type="entry name" value="His_PPase_superfam"/>
</dbReference>
<protein>
    <submittedName>
        <fullName evidence="1">Histidine phosphatase family protein</fullName>
    </submittedName>
</protein>
<dbReference type="InterPro" id="IPR050275">
    <property type="entry name" value="PGM_Phosphatase"/>
</dbReference>
<dbReference type="Gene3D" id="3.40.50.1240">
    <property type="entry name" value="Phosphoglycerate mutase-like"/>
    <property type="match status" value="1"/>
</dbReference>
<dbReference type="Proteomes" id="UP000309667">
    <property type="component" value="Unassembled WGS sequence"/>
</dbReference>
<sequence length="196" mass="22217">MLIYMIRHGQTDWNAEGRMQGQKDIGLNDIGRQQATENGRKLAKILGARAGDFDFVSSPLGRTRDTMERVRAAMGLQPQAYRLDDRLKEVSFGDWEGSTLPELAQISPERVAERARQKWGFIPPGEDAESYEILSWRIGAWLQSVEGPTVCVSHGGVIRTCFRIIGDVNEDEACEMNIPQDRILKIDRDQKQISWL</sequence>
<dbReference type="PANTHER" id="PTHR48100:SF59">
    <property type="entry name" value="ADENOSYLCOBALAMIN_ALPHA-RIBAZOLE PHOSPHATASE"/>
    <property type="match status" value="1"/>
</dbReference>
<name>A0ABY2R004_9HYPH</name>
<dbReference type="RefSeq" id="WP_136556147.1">
    <property type="nucleotide sequence ID" value="NZ_STGT01000001.1"/>
</dbReference>
<dbReference type="SMART" id="SM00855">
    <property type="entry name" value="PGAM"/>
    <property type="match status" value="1"/>
</dbReference>
<comment type="caution">
    <text evidence="1">The sequence shown here is derived from an EMBL/GenBank/DDBJ whole genome shotgun (WGS) entry which is preliminary data.</text>
</comment>
<dbReference type="CDD" id="cd07067">
    <property type="entry name" value="HP_PGM_like"/>
    <property type="match status" value="1"/>
</dbReference>
<dbReference type="EMBL" id="STGT01000001">
    <property type="protein sequence ID" value="THV16519.1"/>
    <property type="molecule type" value="Genomic_DNA"/>
</dbReference>
<gene>
    <name evidence="1" type="ORF">E9677_00500</name>
</gene>
<dbReference type="SUPFAM" id="SSF53254">
    <property type="entry name" value="Phosphoglycerate mutase-like"/>
    <property type="match status" value="1"/>
</dbReference>
<dbReference type="PANTHER" id="PTHR48100">
    <property type="entry name" value="BROAD-SPECIFICITY PHOSPHATASE YOR283W-RELATED"/>
    <property type="match status" value="1"/>
</dbReference>
<organism evidence="1 2">
    <name type="scientific">Rhizobium rhizophilum</name>
    <dbReference type="NCBI Taxonomy" id="1850373"/>
    <lineage>
        <taxon>Bacteria</taxon>
        <taxon>Pseudomonadati</taxon>
        <taxon>Pseudomonadota</taxon>
        <taxon>Alphaproteobacteria</taxon>
        <taxon>Hyphomicrobiales</taxon>
        <taxon>Rhizobiaceae</taxon>
        <taxon>Rhizobium/Agrobacterium group</taxon>
        <taxon>Rhizobium</taxon>
    </lineage>
</organism>
<evidence type="ECO:0000313" key="2">
    <source>
        <dbReference type="Proteomes" id="UP000309667"/>
    </source>
</evidence>
<dbReference type="InterPro" id="IPR001345">
    <property type="entry name" value="PG/BPGM_mutase_AS"/>
</dbReference>
<dbReference type="Pfam" id="PF00300">
    <property type="entry name" value="His_Phos_1"/>
    <property type="match status" value="1"/>
</dbReference>
<dbReference type="PIRSF" id="PIRSF000709">
    <property type="entry name" value="6PFK_2-Ptase"/>
    <property type="match status" value="1"/>
</dbReference>
<evidence type="ECO:0000313" key="1">
    <source>
        <dbReference type="EMBL" id="THV16519.1"/>
    </source>
</evidence>
<dbReference type="PROSITE" id="PS00175">
    <property type="entry name" value="PG_MUTASE"/>
    <property type="match status" value="1"/>
</dbReference>
<accession>A0ABY2R004</accession>